<accession>A0ABS8X2S5</accession>
<dbReference type="InterPro" id="IPR002110">
    <property type="entry name" value="Ankyrin_rpt"/>
</dbReference>
<feature type="repeat" description="ANK" evidence="3">
    <location>
        <begin position="425"/>
        <end position="457"/>
    </location>
</feature>
<dbReference type="Gene3D" id="1.25.40.20">
    <property type="entry name" value="Ankyrin repeat-containing domain"/>
    <property type="match status" value="4"/>
</dbReference>
<dbReference type="PANTHER" id="PTHR24173">
    <property type="entry name" value="ANKYRIN REPEAT CONTAINING"/>
    <property type="match status" value="1"/>
</dbReference>
<evidence type="ECO:0000313" key="4">
    <source>
        <dbReference type="EMBL" id="MCE3532282.1"/>
    </source>
</evidence>
<dbReference type="SMART" id="SM00248">
    <property type="entry name" value="ANK"/>
    <property type="match status" value="11"/>
</dbReference>
<gene>
    <name evidence="4" type="ORF">LXO92_07810</name>
</gene>
<keyword evidence="2 3" id="KW-0040">ANK repeat</keyword>
<organism evidence="4 5">
    <name type="scientific">Legionella resiliens</name>
    <dbReference type="NCBI Taxonomy" id="2905958"/>
    <lineage>
        <taxon>Bacteria</taxon>
        <taxon>Pseudomonadati</taxon>
        <taxon>Pseudomonadota</taxon>
        <taxon>Gammaproteobacteria</taxon>
        <taxon>Legionellales</taxon>
        <taxon>Legionellaceae</taxon>
        <taxon>Legionella</taxon>
    </lineage>
</organism>
<feature type="repeat" description="ANK" evidence="3">
    <location>
        <begin position="324"/>
        <end position="356"/>
    </location>
</feature>
<proteinExistence type="predicted"/>
<evidence type="ECO:0000256" key="1">
    <source>
        <dbReference type="ARBA" id="ARBA00022737"/>
    </source>
</evidence>
<dbReference type="EMBL" id="JAJTND010000004">
    <property type="protein sequence ID" value="MCE3532282.1"/>
    <property type="molecule type" value="Genomic_DNA"/>
</dbReference>
<feature type="repeat" description="ANK" evidence="3">
    <location>
        <begin position="230"/>
        <end position="262"/>
    </location>
</feature>
<dbReference type="PROSITE" id="PS50297">
    <property type="entry name" value="ANK_REP_REGION"/>
    <property type="match status" value="3"/>
</dbReference>
<dbReference type="SUPFAM" id="SSF48403">
    <property type="entry name" value="Ankyrin repeat"/>
    <property type="match status" value="3"/>
</dbReference>
<dbReference type="PROSITE" id="PS50088">
    <property type="entry name" value="ANK_REPEAT"/>
    <property type="match status" value="6"/>
</dbReference>
<dbReference type="InterPro" id="IPR036770">
    <property type="entry name" value="Ankyrin_rpt-contain_sf"/>
</dbReference>
<comment type="caution">
    <text evidence="4">The sequence shown here is derived from an EMBL/GenBank/DDBJ whole genome shotgun (WGS) entry which is preliminary data.</text>
</comment>
<protein>
    <submittedName>
        <fullName evidence="4">Ankyrin repeat domain-containing protein</fullName>
    </submittedName>
</protein>
<evidence type="ECO:0000256" key="3">
    <source>
        <dbReference type="PROSITE-ProRule" id="PRU00023"/>
    </source>
</evidence>
<reference evidence="4 5" key="1">
    <citation type="journal article" date="2024" name="Pathogens">
        <title>Characterization of a Novel Species of Legionella Isolated from a Healthcare Facility: Legionella resiliens sp. nov.</title>
        <authorList>
            <person name="Cristino S."/>
            <person name="Pascale M.R."/>
            <person name="Marino F."/>
            <person name="Derelitto C."/>
            <person name="Salaris S."/>
            <person name="Orsini M."/>
            <person name="Squarzoni S."/>
            <person name="Grottola A."/>
            <person name="Girolamini L."/>
        </authorList>
    </citation>
    <scope>NUCLEOTIDE SEQUENCE [LARGE SCALE GENOMIC DNA]</scope>
    <source>
        <strain evidence="4 5">8cVS16</strain>
    </source>
</reference>
<dbReference type="Pfam" id="PF00023">
    <property type="entry name" value="Ank"/>
    <property type="match status" value="1"/>
</dbReference>
<dbReference type="Pfam" id="PF12796">
    <property type="entry name" value="Ank_2"/>
    <property type="match status" value="3"/>
</dbReference>
<keyword evidence="5" id="KW-1185">Reference proteome</keyword>
<feature type="repeat" description="ANK" evidence="3">
    <location>
        <begin position="534"/>
        <end position="566"/>
    </location>
</feature>
<dbReference type="Proteomes" id="UP001320170">
    <property type="component" value="Unassembled WGS sequence"/>
</dbReference>
<feature type="repeat" description="ANK" evidence="3">
    <location>
        <begin position="263"/>
        <end position="295"/>
    </location>
</feature>
<name>A0ABS8X2S5_9GAMM</name>
<evidence type="ECO:0000313" key="5">
    <source>
        <dbReference type="Proteomes" id="UP001320170"/>
    </source>
</evidence>
<evidence type="ECO:0000256" key="2">
    <source>
        <dbReference type="ARBA" id="ARBA00023043"/>
    </source>
</evidence>
<dbReference type="RefSeq" id="WP_232890731.1">
    <property type="nucleotide sequence ID" value="NZ_JAJSPM010000005.1"/>
</dbReference>
<dbReference type="PANTHER" id="PTHR24173:SF74">
    <property type="entry name" value="ANKYRIN REPEAT DOMAIN-CONTAINING PROTEIN 16"/>
    <property type="match status" value="1"/>
</dbReference>
<keyword evidence="1" id="KW-0677">Repeat</keyword>
<feature type="repeat" description="ANK" evidence="3">
    <location>
        <begin position="197"/>
        <end position="229"/>
    </location>
</feature>
<sequence>MGNEELFKTAIKQGNLIQFERLLSSVDEEYFLMTDENGNTLAHLAAIYDQPEMLKMLMAKSEEFNSSILKTFNDNGFTPIECCYLHSSMKTMPLLQSNPQFSNSSKLVVLQQYDKMKGLPPGGFRREGLGKIAIVASALGDVMALQILLGITRDKESLLRHQTKDGWSCVHFAAYNNRVDVLKLFPEEFVVKVTDNQGNNPLMVAVGRGNLEVVEYLLQSGCDPHQKNKLGESAVTFAAENGQLDALKFLEKVGADLAVVNDRGENALFLAAKNGHLACVSYLLERGLLADLKNNQGKTAFQLALESSQLEIAGLLVAQSTANEKDQALIDAVRRGDLVSVQWLVEHGASLSATDKSQMTPMLLAAHLGNIKLVDYFLSLDPSPVHDEDSEGDNALFVAIKSRQDFLVEHIVARGLFPLEERNAKGKTPLLAAAEVNSDVLVEFLHKEGGSLEAQDNEGNTAFHLLLAKGYLGDAMSYIHTHSPALILKKNHKGESPLHTAIIHKRTYEIEKMLGLVALEPKIKKEFIEAKDEQGNTPLLSAVACQNFEAIPLLLAGGADVLAKNDKAQSVITIAPLNTFPQETLKFFFEAHQIDYREYNGRRRLYFIFGGEKLNEVLKFPNADVQFGSGLFDEGVQVLNVYLKAFIHEKHPEYSLQFEHLLGVLDKLQSDATVGNILNRLSRDSMAFQATGFKGHGVLATLKDLPDGRMKLSLAERGARVGGAPFLNDENKKFAAVRSIIVPKEKREEVIQLLYQAKNESQAKGVNILFNQIPEIVGEPYQFSSIYQKKFMDICFYSNPKTGLYEQFIEILGPENGKSFYKEFELYMREQELDRYKELRRLAHPDENLQENPIIVKAQELIDKRHETLISSATQNLHT</sequence>